<name>A0AAV7T4D5_PLEWA</name>
<comment type="caution">
    <text evidence="2">The sequence shown here is derived from an EMBL/GenBank/DDBJ whole genome shotgun (WGS) entry which is preliminary data.</text>
</comment>
<organism evidence="2 3">
    <name type="scientific">Pleurodeles waltl</name>
    <name type="common">Iberian ribbed newt</name>
    <dbReference type="NCBI Taxonomy" id="8319"/>
    <lineage>
        <taxon>Eukaryota</taxon>
        <taxon>Metazoa</taxon>
        <taxon>Chordata</taxon>
        <taxon>Craniata</taxon>
        <taxon>Vertebrata</taxon>
        <taxon>Euteleostomi</taxon>
        <taxon>Amphibia</taxon>
        <taxon>Batrachia</taxon>
        <taxon>Caudata</taxon>
        <taxon>Salamandroidea</taxon>
        <taxon>Salamandridae</taxon>
        <taxon>Pleurodelinae</taxon>
        <taxon>Pleurodeles</taxon>
    </lineage>
</organism>
<dbReference type="Proteomes" id="UP001066276">
    <property type="component" value="Chromosome 4_1"/>
</dbReference>
<feature type="region of interest" description="Disordered" evidence="1">
    <location>
        <begin position="53"/>
        <end position="208"/>
    </location>
</feature>
<feature type="compositionally biased region" description="Basic and acidic residues" evidence="1">
    <location>
        <begin position="130"/>
        <end position="141"/>
    </location>
</feature>
<accession>A0AAV7T4D5</accession>
<gene>
    <name evidence="2" type="ORF">NDU88_003227</name>
</gene>
<dbReference type="AlphaFoldDB" id="A0AAV7T4D5"/>
<proteinExistence type="predicted"/>
<dbReference type="EMBL" id="JANPWB010000007">
    <property type="protein sequence ID" value="KAJ1171364.1"/>
    <property type="molecule type" value="Genomic_DNA"/>
</dbReference>
<evidence type="ECO:0000313" key="3">
    <source>
        <dbReference type="Proteomes" id="UP001066276"/>
    </source>
</evidence>
<reference evidence="2" key="1">
    <citation type="journal article" date="2022" name="bioRxiv">
        <title>Sequencing and chromosome-scale assembly of the giantPleurodeles waltlgenome.</title>
        <authorList>
            <person name="Brown T."/>
            <person name="Elewa A."/>
            <person name="Iarovenko S."/>
            <person name="Subramanian E."/>
            <person name="Araus A.J."/>
            <person name="Petzold A."/>
            <person name="Susuki M."/>
            <person name="Suzuki K.-i.T."/>
            <person name="Hayashi T."/>
            <person name="Toyoda A."/>
            <person name="Oliveira C."/>
            <person name="Osipova E."/>
            <person name="Leigh N.D."/>
            <person name="Simon A."/>
            <person name="Yun M.H."/>
        </authorList>
    </citation>
    <scope>NUCLEOTIDE SEQUENCE</scope>
    <source>
        <strain evidence="2">20211129_DDA</strain>
        <tissue evidence="2">Liver</tissue>
    </source>
</reference>
<evidence type="ECO:0000313" key="2">
    <source>
        <dbReference type="EMBL" id="KAJ1171364.1"/>
    </source>
</evidence>
<sequence>MYACGCRVCAQILVPWLSDENARTEGAKNAIHGSPASRGPVERSAEAIWWEAGVPPSHSGPADPVKKCSRWRPRRDAPGGADTGLRAPPETSAAGWRAAGGPERAGACSGGGSRPLECRRAPRLSSRRKTPGERRRDDARRRGCGPSSLRDRTEAAAKALPPGVLLLAGIRSWRRAGDQDTTGDPGGAPGGQRRKSEIGRGWRGEDKQ</sequence>
<evidence type="ECO:0000256" key="1">
    <source>
        <dbReference type="SAM" id="MobiDB-lite"/>
    </source>
</evidence>
<keyword evidence="3" id="KW-1185">Reference proteome</keyword>
<protein>
    <submittedName>
        <fullName evidence="2">Uncharacterized protein</fullName>
    </submittedName>
</protein>
<feature type="compositionally biased region" description="Basic and acidic residues" evidence="1">
    <location>
        <begin position="194"/>
        <end position="208"/>
    </location>
</feature>